<dbReference type="EMBL" id="BAABAU010000005">
    <property type="protein sequence ID" value="GAA4267647.1"/>
    <property type="molecule type" value="Genomic_DNA"/>
</dbReference>
<dbReference type="Proteomes" id="UP001501594">
    <property type="component" value="Unassembled WGS sequence"/>
</dbReference>
<organism evidence="1 2">
    <name type="scientific">Frondihabitans peucedani</name>
    <dbReference type="NCBI Taxonomy" id="598626"/>
    <lineage>
        <taxon>Bacteria</taxon>
        <taxon>Bacillati</taxon>
        <taxon>Actinomycetota</taxon>
        <taxon>Actinomycetes</taxon>
        <taxon>Micrococcales</taxon>
        <taxon>Microbacteriaceae</taxon>
        <taxon>Frondihabitans</taxon>
    </lineage>
</organism>
<name>A0ABP8E662_9MICO</name>
<comment type="caution">
    <text evidence="1">The sequence shown here is derived from an EMBL/GenBank/DDBJ whole genome shotgun (WGS) entry which is preliminary data.</text>
</comment>
<evidence type="ECO:0000313" key="1">
    <source>
        <dbReference type="EMBL" id="GAA4267647.1"/>
    </source>
</evidence>
<gene>
    <name evidence="1" type="ORF">GCM10022256_32590</name>
</gene>
<protein>
    <recommendedName>
        <fullName evidence="3">DUF4287 domain-containing protein</fullName>
    </recommendedName>
</protein>
<accession>A0ABP8E662</accession>
<keyword evidence="2" id="KW-1185">Reference proteome</keyword>
<dbReference type="RefSeq" id="WP_344798146.1">
    <property type="nucleotide sequence ID" value="NZ_BAABAU010000005.1"/>
</dbReference>
<evidence type="ECO:0008006" key="3">
    <source>
        <dbReference type="Google" id="ProtNLM"/>
    </source>
</evidence>
<sequence>MPRSPSAAGGLSDAKLAARTGRSARDWFEILDAEAATRLSHDQIVSLLVDVYEAPEWGAQAVAVRYQHDHGIRLPGEQDDGTFTVSASRSIRGAQQAVLDAAILRLSALAKSEPDEVHRLPERTTASWTLGSGDLLVARVVSSDGDRCSISLVQSGIRLPELVAGLRQTLEKTVVRVAGDIAQA</sequence>
<reference evidence="2" key="1">
    <citation type="journal article" date="2019" name="Int. J. Syst. Evol. Microbiol.">
        <title>The Global Catalogue of Microorganisms (GCM) 10K type strain sequencing project: providing services to taxonomists for standard genome sequencing and annotation.</title>
        <authorList>
            <consortium name="The Broad Institute Genomics Platform"/>
            <consortium name="The Broad Institute Genome Sequencing Center for Infectious Disease"/>
            <person name="Wu L."/>
            <person name="Ma J."/>
        </authorList>
    </citation>
    <scope>NUCLEOTIDE SEQUENCE [LARGE SCALE GENOMIC DNA]</scope>
    <source>
        <strain evidence="2">JCM 17442</strain>
    </source>
</reference>
<proteinExistence type="predicted"/>
<evidence type="ECO:0000313" key="2">
    <source>
        <dbReference type="Proteomes" id="UP001501594"/>
    </source>
</evidence>